<keyword evidence="2" id="KW-1185">Reference proteome</keyword>
<name>W0SFI3_9PROT</name>
<dbReference type="RefSeq" id="WP_041098856.1">
    <property type="nucleotide sequence ID" value="NZ_AP012547.1"/>
</dbReference>
<sequence length="101" mass="11236">MMEQRDILKINRQLLLLTRQMAQDMEAAELMTGLPKSVVKKIATLDMDEIEELAESVGVSLYTLRFSDPAFSRLLDMPREARSTYAEAAIAGNSRGGATFP</sequence>
<dbReference type="Proteomes" id="UP000031637">
    <property type="component" value="Chromosome"/>
</dbReference>
<organism evidence="1 2">
    <name type="scientific">Sulfuritalea hydrogenivorans sk43H</name>
    <dbReference type="NCBI Taxonomy" id="1223802"/>
    <lineage>
        <taxon>Bacteria</taxon>
        <taxon>Pseudomonadati</taxon>
        <taxon>Pseudomonadota</taxon>
        <taxon>Betaproteobacteria</taxon>
        <taxon>Nitrosomonadales</taxon>
        <taxon>Sterolibacteriaceae</taxon>
        <taxon>Sulfuritalea</taxon>
    </lineage>
</organism>
<dbReference type="InterPro" id="IPR036194">
    <property type="entry name" value="FlhD_sf"/>
</dbReference>
<dbReference type="AlphaFoldDB" id="W0SFI3"/>
<dbReference type="SUPFAM" id="SSF63592">
    <property type="entry name" value="Flagellar transcriptional activator FlhD"/>
    <property type="match status" value="1"/>
</dbReference>
<evidence type="ECO:0000313" key="2">
    <source>
        <dbReference type="Proteomes" id="UP000031637"/>
    </source>
</evidence>
<reference evidence="1 2" key="1">
    <citation type="journal article" date="2014" name="Syst. Appl. Microbiol.">
        <title>Complete genomes of freshwater sulfur oxidizers Sulfuricella denitrificans skB26 and Sulfuritalea hydrogenivorans sk43H: genetic insights into the sulfur oxidation pathway of betaproteobacteria.</title>
        <authorList>
            <person name="Watanabe T."/>
            <person name="Kojima H."/>
            <person name="Fukui M."/>
        </authorList>
    </citation>
    <scope>NUCLEOTIDE SEQUENCE [LARGE SCALE GENOMIC DNA]</scope>
    <source>
        <strain evidence="1">DSM22779</strain>
    </source>
</reference>
<proteinExistence type="predicted"/>
<gene>
    <name evidence="1" type="ORF">SUTH_01930</name>
</gene>
<dbReference type="HOGENOM" id="CLU_2303790_0_0_4"/>
<evidence type="ECO:0000313" key="1">
    <source>
        <dbReference type="EMBL" id="BAO29722.1"/>
    </source>
</evidence>
<dbReference type="OrthoDB" id="8562730at2"/>
<accession>W0SFI3</accession>
<dbReference type="Gene3D" id="1.10.4000.10">
    <property type="entry name" value="Flagellar transcriptional activator FlhD"/>
    <property type="match status" value="1"/>
</dbReference>
<protein>
    <submittedName>
        <fullName evidence="1">Uncharacterized protein</fullName>
    </submittedName>
</protein>
<dbReference type="KEGG" id="shd:SUTH_01930"/>
<dbReference type="EMBL" id="AP012547">
    <property type="protein sequence ID" value="BAO29722.1"/>
    <property type="molecule type" value="Genomic_DNA"/>
</dbReference>
<dbReference type="STRING" id="1223802.SUTH_01930"/>